<gene>
    <name evidence="1" type="ORF">PISMIDRAFT_680288</name>
</gene>
<dbReference type="Proteomes" id="UP000054018">
    <property type="component" value="Unassembled WGS sequence"/>
</dbReference>
<reference evidence="2" key="2">
    <citation type="submission" date="2015-01" db="EMBL/GenBank/DDBJ databases">
        <title>Evolutionary Origins and Diversification of the Mycorrhizal Mutualists.</title>
        <authorList>
            <consortium name="DOE Joint Genome Institute"/>
            <consortium name="Mycorrhizal Genomics Consortium"/>
            <person name="Kohler A."/>
            <person name="Kuo A."/>
            <person name="Nagy L.G."/>
            <person name="Floudas D."/>
            <person name="Copeland A."/>
            <person name="Barry K.W."/>
            <person name="Cichocki N."/>
            <person name="Veneault-Fourrey C."/>
            <person name="LaButti K."/>
            <person name="Lindquist E.A."/>
            <person name="Lipzen A."/>
            <person name="Lundell T."/>
            <person name="Morin E."/>
            <person name="Murat C."/>
            <person name="Riley R."/>
            <person name="Ohm R."/>
            <person name="Sun H."/>
            <person name="Tunlid A."/>
            <person name="Henrissat B."/>
            <person name="Grigoriev I.V."/>
            <person name="Hibbett D.S."/>
            <person name="Martin F."/>
        </authorList>
    </citation>
    <scope>NUCLEOTIDE SEQUENCE [LARGE SCALE GENOMIC DNA]</scope>
    <source>
        <strain evidence="2">441</strain>
    </source>
</reference>
<keyword evidence="2" id="KW-1185">Reference proteome</keyword>
<dbReference type="AlphaFoldDB" id="A0A0C9YCI0"/>
<sequence>MEGCIAETQGFSGQVIISVSFTDTASWQHRDGAVRVQRDSVWRTATEDHNCCVSTCTLLLFDQTNDIVVVRREGGICLLHIRFCLPP</sequence>
<organism evidence="1 2">
    <name type="scientific">Pisolithus microcarpus 441</name>
    <dbReference type="NCBI Taxonomy" id="765257"/>
    <lineage>
        <taxon>Eukaryota</taxon>
        <taxon>Fungi</taxon>
        <taxon>Dikarya</taxon>
        <taxon>Basidiomycota</taxon>
        <taxon>Agaricomycotina</taxon>
        <taxon>Agaricomycetes</taxon>
        <taxon>Agaricomycetidae</taxon>
        <taxon>Boletales</taxon>
        <taxon>Sclerodermatineae</taxon>
        <taxon>Pisolithaceae</taxon>
        <taxon>Pisolithus</taxon>
    </lineage>
</organism>
<name>A0A0C9YCI0_9AGAM</name>
<proteinExistence type="predicted"/>
<reference evidence="1 2" key="1">
    <citation type="submission" date="2014-04" db="EMBL/GenBank/DDBJ databases">
        <authorList>
            <consortium name="DOE Joint Genome Institute"/>
            <person name="Kuo A."/>
            <person name="Kohler A."/>
            <person name="Costa M.D."/>
            <person name="Nagy L.G."/>
            <person name="Floudas D."/>
            <person name="Copeland A."/>
            <person name="Barry K.W."/>
            <person name="Cichocki N."/>
            <person name="Veneault-Fourrey C."/>
            <person name="LaButti K."/>
            <person name="Lindquist E.A."/>
            <person name="Lipzen A."/>
            <person name="Lundell T."/>
            <person name="Morin E."/>
            <person name="Murat C."/>
            <person name="Sun H."/>
            <person name="Tunlid A."/>
            <person name="Henrissat B."/>
            <person name="Grigoriev I.V."/>
            <person name="Hibbett D.S."/>
            <person name="Martin F."/>
            <person name="Nordberg H.P."/>
            <person name="Cantor M.N."/>
            <person name="Hua S.X."/>
        </authorList>
    </citation>
    <scope>NUCLEOTIDE SEQUENCE [LARGE SCALE GENOMIC DNA]</scope>
    <source>
        <strain evidence="1 2">441</strain>
    </source>
</reference>
<dbReference type="HOGENOM" id="CLU_2484187_0_0_1"/>
<dbReference type="EMBL" id="KN833739">
    <property type="protein sequence ID" value="KIK22475.1"/>
    <property type="molecule type" value="Genomic_DNA"/>
</dbReference>
<evidence type="ECO:0000313" key="2">
    <source>
        <dbReference type="Proteomes" id="UP000054018"/>
    </source>
</evidence>
<accession>A0A0C9YCI0</accession>
<evidence type="ECO:0000313" key="1">
    <source>
        <dbReference type="EMBL" id="KIK22475.1"/>
    </source>
</evidence>
<protein>
    <submittedName>
        <fullName evidence="1">Uncharacterized protein</fullName>
    </submittedName>
</protein>